<evidence type="ECO:0000256" key="1">
    <source>
        <dbReference type="ARBA" id="ARBA00004240"/>
    </source>
</evidence>
<comment type="subcellular location">
    <subcellularLocation>
        <location evidence="1">Endoplasmic reticulum</location>
    </subcellularLocation>
</comment>
<dbReference type="EMBL" id="KE525402">
    <property type="protein sequence ID" value="KFB52685.1"/>
    <property type="molecule type" value="Genomic_DNA"/>
</dbReference>
<evidence type="ECO:0000256" key="2">
    <source>
        <dbReference type="ARBA" id="ARBA00006962"/>
    </source>
</evidence>
<dbReference type="OrthoDB" id="20273at2759"/>
<keyword evidence="5" id="KW-0328">Glycosyltransferase</keyword>
<dbReference type="SUPFAM" id="SSF53756">
    <property type="entry name" value="UDP-Glycosyltransferase/glycogen phosphorylase"/>
    <property type="match status" value="1"/>
</dbReference>
<dbReference type="OMA" id="QYKFRPN"/>
<organism evidence="9">
    <name type="scientific">Anopheles sinensis</name>
    <name type="common">Mosquito</name>
    <dbReference type="NCBI Taxonomy" id="74873"/>
    <lineage>
        <taxon>Eukaryota</taxon>
        <taxon>Metazoa</taxon>
        <taxon>Ecdysozoa</taxon>
        <taxon>Arthropoda</taxon>
        <taxon>Hexapoda</taxon>
        <taxon>Insecta</taxon>
        <taxon>Pterygota</taxon>
        <taxon>Neoptera</taxon>
        <taxon>Endopterygota</taxon>
        <taxon>Diptera</taxon>
        <taxon>Nematocera</taxon>
        <taxon>Culicoidea</taxon>
        <taxon>Culicidae</taxon>
        <taxon>Anophelinae</taxon>
        <taxon>Anopheles</taxon>
    </lineage>
</organism>
<dbReference type="EMBL" id="ATLV01025918">
    <property type="status" value="NOT_ANNOTATED_CDS"/>
    <property type="molecule type" value="Genomic_DNA"/>
</dbReference>
<feature type="domain" description="Glycosyl transferase family 28 C-terminal" evidence="8">
    <location>
        <begin position="9"/>
        <end position="150"/>
    </location>
</feature>
<dbReference type="EC" id="2.4.1.141" evidence="3"/>
<dbReference type="GO" id="GO:0004577">
    <property type="term" value="F:N-acetylglucosaminyldiphosphodolichol N-acetylglucosaminyltransferase activity"/>
    <property type="evidence" value="ECO:0007669"/>
    <property type="project" value="UniProtKB-EC"/>
</dbReference>
<dbReference type="Proteomes" id="UP000030765">
    <property type="component" value="Unassembled WGS sequence"/>
</dbReference>
<gene>
    <name evidence="9" type="ORF">ZHAS_00020942</name>
</gene>
<evidence type="ECO:0000256" key="3">
    <source>
        <dbReference type="ARBA" id="ARBA00012614"/>
    </source>
</evidence>
<name>A0A084WR41_ANOSI</name>
<evidence type="ECO:0000256" key="6">
    <source>
        <dbReference type="ARBA" id="ARBA00022679"/>
    </source>
</evidence>
<dbReference type="Pfam" id="PF04101">
    <property type="entry name" value="Glyco_tran_28_C"/>
    <property type="match status" value="1"/>
</dbReference>
<reference evidence="10" key="2">
    <citation type="submission" date="2020-05" db="UniProtKB">
        <authorList>
            <consortium name="EnsemblMetazoa"/>
        </authorList>
    </citation>
    <scope>IDENTIFICATION</scope>
</reference>
<accession>A0A084WR41</accession>
<keyword evidence="11" id="KW-1185">Reference proteome</keyword>
<dbReference type="InterPro" id="IPR039042">
    <property type="entry name" value="Alg13-like"/>
</dbReference>
<dbReference type="PANTHER" id="PTHR12867:SF6">
    <property type="entry name" value="N-ACETYLGLUCOSAMINYLDIPHOSPHODOLICHOL N-ACETYLGLUCOSAMINYLTRANSFERASE"/>
    <property type="match status" value="1"/>
</dbReference>
<evidence type="ECO:0000256" key="4">
    <source>
        <dbReference type="ARBA" id="ARBA00017468"/>
    </source>
</evidence>
<dbReference type="EnsemblMetazoa" id="ASIC020942-RA">
    <property type="protein sequence ID" value="ASIC020942-PA"/>
    <property type="gene ID" value="ASIC020942"/>
</dbReference>
<dbReference type="GO" id="GO:0005783">
    <property type="term" value="C:endoplasmic reticulum"/>
    <property type="evidence" value="ECO:0007669"/>
    <property type="project" value="UniProtKB-SubCell"/>
</dbReference>
<evidence type="ECO:0000256" key="7">
    <source>
        <dbReference type="ARBA" id="ARBA00022824"/>
    </source>
</evidence>
<protein>
    <recommendedName>
        <fullName evidence="4">UDP-N-acetylglucosamine transferase subunit ALG13</fullName>
        <ecNumber evidence="3">2.4.1.141</ecNumber>
    </recommendedName>
</protein>
<evidence type="ECO:0000313" key="11">
    <source>
        <dbReference type="Proteomes" id="UP000030765"/>
    </source>
</evidence>
<dbReference type="STRING" id="74873.A0A084WR41"/>
<dbReference type="AlphaFoldDB" id="A0A084WR41"/>
<keyword evidence="7" id="KW-0256">Endoplasmic reticulum</keyword>
<reference evidence="9 11" key="1">
    <citation type="journal article" date="2014" name="BMC Genomics">
        <title>Genome sequence of Anopheles sinensis provides insight into genetics basis of mosquito competence for malaria parasites.</title>
        <authorList>
            <person name="Zhou D."/>
            <person name="Zhang D."/>
            <person name="Ding G."/>
            <person name="Shi L."/>
            <person name="Hou Q."/>
            <person name="Ye Y."/>
            <person name="Xu Y."/>
            <person name="Zhou H."/>
            <person name="Xiong C."/>
            <person name="Li S."/>
            <person name="Yu J."/>
            <person name="Hong S."/>
            <person name="Yu X."/>
            <person name="Zou P."/>
            <person name="Chen C."/>
            <person name="Chang X."/>
            <person name="Wang W."/>
            <person name="Lv Y."/>
            <person name="Sun Y."/>
            <person name="Ma L."/>
            <person name="Shen B."/>
            <person name="Zhu C."/>
        </authorList>
    </citation>
    <scope>NUCLEOTIDE SEQUENCE [LARGE SCALE GENOMIC DNA]</scope>
</reference>
<dbReference type="PANTHER" id="PTHR12867">
    <property type="entry name" value="GLYCOSYL TRANSFERASE-RELATED"/>
    <property type="match status" value="1"/>
</dbReference>
<dbReference type="GO" id="GO:0006488">
    <property type="term" value="P:dolichol-linked oligosaccharide biosynthetic process"/>
    <property type="evidence" value="ECO:0007669"/>
    <property type="project" value="InterPro"/>
</dbReference>
<evidence type="ECO:0000259" key="8">
    <source>
        <dbReference type="Pfam" id="PF04101"/>
    </source>
</evidence>
<evidence type="ECO:0000256" key="5">
    <source>
        <dbReference type="ARBA" id="ARBA00022676"/>
    </source>
</evidence>
<dbReference type="InterPro" id="IPR007235">
    <property type="entry name" value="Glyco_trans_28_C"/>
</dbReference>
<comment type="similarity">
    <text evidence="2">Belongs to the glycosyltransferase 28 family.</text>
</comment>
<keyword evidence="6" id="KW-0808">Transferase</keyword>
<dbReference type="Gene3D" id="3.40.50.2000">
    <property type="entry name" value="Glycogen Phosphorylase B"/>
    <property type="match status" value="1"/>
</dbReference>
<dbReference type="VEuPathDB" id="VectorBase:ASIC020942"/>
<proteinExistence type="inferred from homology"/>
<dbReference type="VEuPathDB" id="VectorBase:ASIS015302"/>
<evidence type="ECO:0000313" key="10">
    <source>
        <dbReference type="EnsemblMetazoa" id="ASIC020942-PA"/>
    </source>
</evidence>
<sequence>MIKKSFKNVFVTVGTTQFDELVRAVISNDVLEQLVNLGCETLTIQFGKGLEPDLRNANQRTTISITGYSLKSNIADDISKADLVISHAGAGSCIEVLEAGKALIVVVNETLMDNHQTELAERLNKEKCLFYCTPDTLQSTLVESDFSQLQSLAPGALDSFVDHLDKFMGFK</sequence>
<evidence type="ECO:0000313" key="9">
    <source>
        <dbReference type="EMBL" id="KFB52685.1"/>
    </source>
</evidence>